<evidence type="ECO:0000313" key="3">
    <source>
        <dbReference type="Proteomes" id="UP000791080"/>
    </source>
</evidence>
<accession>A0ABT1JJX7</accession>
<keyword evidence="3" id="KW-1185">Reference proteome</keyword>
<dbReference type="Proteomes" id="UP000791080">
    <property type="component" value="Unassembled WGS sequence"/>
</dbReference>
<dbReference type="InterPro" id="IPR007278">
    <property type="entry name" value="DUF397"/>
</dbReference>
<evidence type="ECO:0000259" key="1">
    <source>
        <dbReference type="Pfam" id="PF04149"/>
    </source>
</evidence>
<dbReference type="EMBL" id="AUBJ02000001">
    <property type="protein sequence ID" value="MCP2332461.1"/>
    <property type="molecule type" value="Genomic_DNA"/>
</dbReference>
<feature type="domain" description="DUF397" evidence="1">
    <location>
        <begin position="37"/>
        <end position="90"/>
    </location>
</feature>
<proteinExistence type="predicted"/>
<organism evidence="2 3">
    <name type="scientific">Actinoalloteichus caeruleus DSM 43889</name>
    <dbReference type="NCBI Taxonomy" id="1120930"/>
    <lineage>
        <taxon>Bacteria</taxon>
        <taxon>Bacillati</taxon>
        <taxon>Actinomycetota</taxon>
        <taxon>Actinomycetes</taxon>
        <taxon>Pseudonocardiales</taxon>
        <taxon>Pseudonocardiaceae</taxon>
        <taxon>Actinoalloteichus</taxon>
        <taxon>Actinoalloteichus cyanogriseus</taxon>
    </lineage>
</organism>
<reference evidence="2 3" key="1">
    <citation type="submission" date="2013-07" db="EMBL/GenBank/DDBJ databases">
        <authorList>
            <consortium name="DOE Joint Genome Institute"/>
            <person name="Reeve W."/>
            <person name="Huntemann M."/>
            <person name="Han J."/>
            <person name="Chen A."/>
            <person name="Kyrpides N."/>
            <person name="Mavromatis K."/>
            <person name="Markowitz V."/>
            <person name="Palaniappan K."/>
            <person name="Ivanova N."/>
            <person name="Schaumberg A."/>
            <person name="Pati A."/>
            <person name="Liolios K."/>
            <person name="Nordberg H.P."/>
            <person name="Cantor M.N."/>
            <person name="Hua S.X."/>
            <person name="Woyke T."/>
        </authorList>
    </citation>
    <scope>NUCLEOTIDE SEQUENCE [LARGE SCALE GENOMIC DNA]</scope>
    <source>
        <strain evidence="2 3">DSM 43889</strain>
    </source>
</reference>
<sequence>MIGLETDRLDLVAEAATRENWTSSNGKVPHMRDLPTAAWRKSSFSDVGGNCVEVAPLRDGRIAVRNSKQPEAGAVLFTPAEMDAWIKGCKAGEFDDLAGTGR</sequence>
<name>A0ABT1JJX7_ACTCY</name>
<evidence type="ECO:0000313" key="2">
    <source>
        <dbReference type="EMBL" id="MCP2332461.1"/>
    </source>
</evidence>
<comment type="caution">
    <text evidence="2">The sequence shown here is derived from an EMBL/GenBank/DDBJ whole genome shotgun (WGS) entry which is preliminary data.</text>
</comment>
<protein>
    <recommendedName>
        <fullName evidence="1">DUF397 domain-containing protein</fullName>
    </recommendedName>
</protein>
<reference evidence="2 3" key="2">
    <citation type="submission" date="2022-06" db="EMBL/GenBank/DDBJ databases">
        <title>Genomic Encyclopedia of Type Strains, Phase I: the one thousand microbial genomes (KMG-I) project.</title>
        <authorList>
            <person name="Kyrpides N."/>
        </authorList>
    </citation>
    <scope>NUCLEOTIDE SEQUENCE [LARGE SCALE GENOMIC DNA]</scope>
    <source>
        <strain evidence="2 3">DSM 43889</strain>
    </source>
</reference>
<gene>
    <name evidence="2" type="ORF">G443_002731</name>
</gene>
<dbReference type="Pfam" id="PF04149">
    <property type="entry name" value="DUF397"/>
    <property type="match status" value="1"/>
</dbReference>